<evidence type="ECO:0000313" key="3">
    <source>
        <dbReference type="Proteomes" id="UP001138961"/>
    </source>
</evidence>
<comment type="caution">
    <text evidence="2">The sequence shown here is derived from an EMBL/GenBank/DDBJ whole genome shotgun (WGS) entry which is preliminary data.</text>
</comment>
<reference evidence="2" key="1">
    <citation type="submission" date="2021-10" db="EMBL/GenBank/DDBJ databases">
        <title>Loktanella gaetbuli sp. nov., isolated from a tidal flat.</title>
        <authorList>
            <person name="Park S."/>
            <person name="Yoon J.-H."/>
        </authorList>
    </citation>
    <scope>NUCLEOTIDE SEQUENCE</scope>
    <source>
        <strain evidence="2">TSTF-M6</strain>
    </source>
</reference>
<dbReference type="Proteomes" id="UP001138961">
    <property type="component" value="Unassembled WGS sequence"/>
</dbReference>
<evidence type="ECO:0000256" key="1">
    <source>
        <dbReference type="SAM" id="SignalP"/>
    </source>
</evidence>
<accession>A0ABS8BSX6</accession>
<keyword evidence="1" id="KW-0732">Signal</keyword>
<protein>
    <submittedName>
        <fullName evidence="2">Dihydroxy-acid dehydratase</fullName>
    </submittedName>
</protein>
<feature type="signal peptide" evidence="1">
    <location>
        <begin position="1"/>
        <end position="18"/>
    </location>
</feature>
<dbReference type="EMBL" id="JAJATZ010000002">
    <property type="protein sequence ID" value="MCB5198837.1"/>
    <property type="molecule type" value="Genomic_DNA"/>
</dbReference>
<name>A0ABS8BSX6_9RHOB</name>
<keyword evidence="3" id="KW-1185">Reference proteome</keyword>
<organism evidence="2 3">
    <name type="scientific">Loktanella gaetbuli</name>
    <dbReference type="NCBI Taxonomy" id="2881335"/>
    <lineage>
        <taxon>Bacteria</taxon>
        <taxon>Pseudomonadati</taxon>
        <taxon>Pseudomonadota</taxon>
        <taxon>Alphaproteobacteria</taxon>
        <taxon>Rhodobacterales</taxon>
        <taxon>Roseobacteraceae</taxon>
        <taxon>Loktanella</taxon>
    </lineage>
</organism>
<proteinExistence type="predicted"/>
<dbReference type="RefSeq" id="WP_226747703.1">
    <property type="nucleotide sequence ID" value="NZ_JAJATZ010000002.1"/>
</dbReference>
<sequence length="205" mass="21169">MLRGSILAVALAALAACALPGTVTGPDATTLRLTGGIVVAAPQGYCIDPQVTRPQRGFAFLAACAAINAASDKPVPDRMALITVQVGDANSALVAGSEPAFRAFLETQQGATLLGVSDIGGPVDVLSTGAATNAVTVYTRDTAPPDIVGSQPESWRLFTDLRGRVVTITVRGLTQAPLTQVQSREVLDQMLQQLRAANSVQQSTT</sequence>
<gene>
    <name evidence="2" type="ORF">LGQ03_06255</name>
</gene>
<dbReference type="PROSITE" id="PS51257">
    <property type="entry name" value="PROKAR_LIPOPROTEIN"/>
    <property type="match status" value="1"/>
</dbReference>
<feature type="chain" id="PRO_5046230106" evidence="1">
    <location>
        <begin position="19"/>
        <end position="205"/>
    </location>
</feature>
<evidence type="ECO:0000313" key="2">
    <source>
        <dbReference type="EMBL" id="MCB5198837.1"/>
    </source>
</evidence>